<evidence type="ECO:0000313" key="3">
    <source>
        <dbReference type="Proteomes" id="UP000737018"/>
    </source>
</evidence>
<name>A0A8J4VAU6_9ROSI</name>
<dbReference type="EMBL" id="JRKL02005120">
    <property type="protein sequence ID" value="KAF3951087.1"/>
    <property type="molecule type" value="Genomic_DNA"/>
</dbReference>
<dbReference type="Proteomes" id="UP000737018">
    <property type="component" value="Unassembled WGS sequence"/>
</dbReference>
<dbReference type="AlphaFoldDB" id="A0A8J4VAU6"/>
<evidence type="ECO:0000259" key="1">
    <source>
        <dbReference type="Pfam" id="PF24758"/>
    </source>
</evidence>
<keyword evidence="3" id="KW-1185">Reference proteome</keyword>
<organism evidence="2 3">
    <name type="scientific">Castanea mollissima</name>
    <name type="common">Chinese chestnut</name>
    <dbReference type="NCBI Taxonomy" id="60419"/>
    <lineage>
        <taxon>Eukaryota</taxon>
        <taxon>Viridiplantae</taxon>
        <taxon>Streptophyta</taxon>
        <taxon>Embryophyta</taxon>
        <taxon>Tracheophyta</taxon>
        <taxon>Spermatophyta</taxon>
        <taxon>Magnoliopsida</taxon>
        <taxon>eudicotyledons</taxon>
        <taxon>Gunneridae</taxon>
        <taxon>Pentapetalae</taxon>
        <taxon>rosids</taxon>
        <taxon>fabids</taxon>
        <taxon>Fagales</taxon>
        <taxon>Fagaceae</taxon>
        <taxon>Castanea</taxon>
    </lineage>
</organism>
<protein>
    <recommendedName>
        <fullName evidence="1">F-box/LRR-repeat protein 15/At3g58940/PEG3-like LRR domain-containing protein</fullName>
    </recommendedName>
</protein>
<dbReference type="InterPro" id="IPR055411">
    <property type="entry name" value="LRR_FXL15/At3g58940/PEG3-like"/>
</dbReference>
<gene>
    <name evidence="2" type="ORF">CMV_023231</name>
</gene>
<evidence type="ECO:0000313" key="2">
    <source>
        <dbReference type="EMBL" id="KAF3951087.1"/>
    </source>
</evidence>
<accession>A0A8J4VAU6</accession>
<dbReference type="OrthoDB" id="594804at2759"/>
<dbReference type="InterPro" id="IPR050232">
    <property type="entry name" value="FBL13/AtMIF1-like"/>
</dbReference>
<proteinExistence type="predicted"/>
<sequence>MMYSLLGCENGIFVGGVQNTGRGRFDGQHHSLLRKGLQNIEQNMLSPISSSSTFLCLLCAPKELYEEPTHIVYRVLAQRKAPLLRNFSLTVLFPCHPFHLHTWVDTVIERNVQQLHLAIYHFDEKLFELPRCVFTCKTVLILKLRIDIVLDPPPSFQLPSLKILCLHKILHRSNDSFSRLLSGCPALEDLTLESFDTYVRDFKFEIYALVLDFFRFNGDLGNFVFIENLPNLVEAIVNLGTYECILFGSIFPSNSMYQNLVRLKFEVNQFNWHVLQALLLVAPYFEVLVVIKNGY</sequence>
<dbReference type="SUPFAM" id="SSF52047">
    <property type="entry name" value="RNI-like"/>
    <property type="match status" value="1"/>
</dbReference>
<dbReference type="PANTHER" id="PTHR31900:SF34">
    <property type="entry name" value="EMB|CAB62440.1-RELATED"/>
    <property type="match status" value="1"/>
</dbReference>
<dbReference type="Pfam" id="PF24758">
    <property type="entry name" value="LRR_At5g56370"/>
    <property type="match status" value="1"/>
</dbReference>
<comment type="caution">
    <text evidence="2">The sequence shown here is derived from an EMBL/GenBank/DDBJ whole genome shotgun (WGS) entry which is preliminary data.</text>
</comment>
<reference evidence="2" key="1">
    <citation type="submission" date="2020-03" db="EMBL/GenBank/DDBJ databases">
        <title>Castanea mollissima Vanexum genome sequencing.</title>
        <authorList>
            <person name="Staton M."/>
        </authorList>
    </citation>
    <scope>NUCLEOTIDE SEQUENCE</scope>
    <source>
        <tissue evidence="2">Leaf</tissue>
    </source>
</reference>
<feature type="domain" description="F-box/LRR-repeat protein 15/At3g58940/PEG3-like LRR" evidence="1">
    <location>
        <begin position="101"/>
        <end position="235"/>
    </location>
</feature>
<dbReference type="PANTHER" id="PTHR31900">
    <property type="entry name" value="F-BOX/RNI SUPERFAMILY PROTEIN-RELATED"/>
    <property type="match status" value="1"/>
</dbReference>